<comment type="function">
    <text evidence="5">Part of a binding-protein-dependent transport system for aliphatic sulfonates. Putative binding protein.</text>
</comment>
<evidence type="ECO:0000256" key="4">
    <source>
        <dbReference type="ARBA" id="ARBA00022729"/>
    </source>
</evidence>
<dbReference type="GO" id="GO:0042597">
    <property type="term" value="C:periplasmic space"/>
    <property type="evidence" value="ECO:0007669"/>
    <property type="project" value="UniProtKB-SubCell"/>
</dbReference>
<dbReference type="PANTHER" id="PTHR30024:SF42">
    <property type="entry name" value="ALIPHATIC SULFONATES-BINDING PROTEIN-RELATED"/>
    <property type="match status" value="1"/>
</dbReference>
<comment type="subcellular location">
    <subcellularLocation>
        <location evidence="1">Periplasm</location>
    </subcellularLocation>
</comment>
<keyword evidence="3" id="KW-0813">Transport</keyword>
<evidence type="ECO:0000256" key="6">
    <source>
        <dbReference type="ARBA" id="ARBA00070228"/>
    </source>
</evidence>
<evidence type="ECO:0000256" key="2">
    <source>
        <dbReference type="ARBA" id="ARBA00010742"/>
    </source>
</evidence>
<dbReference type="FunFam" id="3.40.190.10:FF:000050">
    <property type="entry name" value="Sulfonate ABC transporter substrate-binding protein"/>
    <property type="match status" value="1"/>
</dbReference>
<evidence type="ECO:0000256" key="3">
    <source>
        <dbReference type="ARBA" id="ARBA00022448"/>
    </source>
</evidence>
<dbReference type="GO" id="GO:0042626">
    <property type="term" value="F:ATPase-coupled transmembrane transporter activity"/>
    <property type="evidence" value="ECO:0007669"/>
    <property type="project" value="InterPro"/>
</dbReference>
<dbReference type="PANTHER" id="PTHR30024">
    <property type="entry name" value="ALIPHATIC SULFONATES-BINDING PROTEIN-RELATED"/>
    <property type="match status" value="1"/>
</dbReference>
<evidence type="ECO:0000256" key="7">
    <source>
        <dbReference type="SAM" id="SignalP"/>
    </source>
</evidence>
<keyword evidence="4 7" id="KW-0732">Signal</keyword>
<accession>A0AAD2J1U0</accession>
<proteinExistence type="inferred from homology"/>
<dbReference type="GO" id="GO:0016020">
    <property type="term" value="C:membrane"/>
    <property type="evidence" value="ECO:0007669"/>
    <property type="project" value="InterPro"/>
</dbReference>
<dbReference type="AlphaFoldDB" id="A0AAD2J1U0"/>
<dbReference type="NCBIfam" id="TIGR01728">
    <property type="entry name" value="SsuA_fam"/>
    <property type="match status" value="1"/>
</dbReference>
<name>A0AAD2J1U0_ACHAE</name>
<dbReference type="RefSeq" id="WP_082401135.1">
    <property type="nucleotide sequence ID" value="NZ_CYTK01000006.1"/>
</dbReference>
<evidence type="ECO:0000313" key="10">
    <source>
        <dbReference type="Proteomes" id="UP000044098"/>
    </source>
</evidence>
<dbReference type="Proteomes" id="UP000044098">
    <property type="component" value="Unassembled WGS sequence"/>
</dbReference>
<dbReference type="InterPro" id="IPR015168">
    <property type="entry name" value="SsuA/THI5"/>
</dbReference>
<dbReference type="Gene3D" id="3.40.190.10">
    <property type="entry name" value="Periplasmic binding protein-like II"/>
    <property type="match status" value="2"/>
</dbReference>
<evidence type="ECO:0000259" key="8">
    <source>
        <dbReference type="SMART" id="SM00062"/>
    </source>
</evidence>
<evidence type="ECO:0000256" key="5">
    <source>
        <dbReference type="ARBA" id="ARBA00055538"/>
    </source>
</evidence>
<dbReference type="InterPro" id="IPR001638">
    <property type="entry name" value="Solute-binding_3/MltF_N"/>
</dbReference>
<comment type="similarity">
    <text evidence="2">Belongs to the bacterial solute-binding protein SsuA/TauA family.</text>
</comment>
<dbReference type="Pfam" id="PF09084">
    <property type="entry name" value="NMT1"/>
    <property type="match status" value="1"/>
</dbReference>
<sequence length="345" mass="37249">MRDRFRNLMTAAAFGAVLLCSMAAHATDTLRLGVMPFVPYSASLLARQYGWVEEELKKAGHDDVKVIWTQFSGGPPINEAFASGDLDIAALGDTAALIGRASGIDDRIIGLSYKGEETLALMVRKDAPFQSVAELKGKKVATLRGGNVHELLALILAESGLKLSDVQFLNLSLQDMNTALLNSDIDAALVWDPVFTQLETEGQARTLRDGKGLKSNLIPIIASASLIQQKPEYVQAYLRDIARSADALKRRPQETAAELAPVFGLSPAQTLTAFSRSTWVPRLDAQALAELRRSVEFLLGNRMIRKPLDLDKFVDPADAAATDLTGYLGSARDPSNPIPAGVPHA</sequence>
<comment type="caution">
    <text evidence="9">The sequence shown here is derived from an EMBL/GenBank/DDBJ whole genome shotgun (WGS) entry which is preliminary data.</text>
</comment>
<dbReference type="InterPro" id="IPR010067">
    <property type="entry name" value="ABC_SsuA_sub-bd"/>
</dbReference>
<feature type="signal peptide" evidence="7">
    <location>
        <begin position="1"/>
        <end position="26"/>
    </location>
</feature>
<dbReference type="SUPFAM" id="SSF53850">
    <property type="entry name" value="Periplasmic binding protein-like II"/>
    <property type="match status" value="1"/>
</dbReference>
<feature type="chain" id="PRO_5041963969" description="Putative aliphatic sulfonates-binding protein" evidence="7">
    <location>
        <begin position="27"/>
        <end position="345"/>
    </location>
</feature>
<reference evidence="9 10" key="1">
    <citation type="submission" date="2015-09" db="EMBL/GenBank/DDBJ databases">
        <authorList>
            <consortium name="Pathogen Informatics"/>
        </authorList>
    </citation>
    <scope>NUCLEOTIDE SEQUENCE [LARGE SCALE GENOMIC DNA]</scope>
    <source>
        <strain evidence="9 10">2789STDY5608625</strain>
    </source>
</reference>
<evidence type="ECO:0000313" key="9">
    <source>
        <dbReference type="EMBL" id="CUJ42334.1"/>
    </source>
</evidence>
<gene>
    <name evidence="9" type="primary">ssuA_4</name>
    <name evidence="9" type="ORF">ERS370000_03928</name>
</gene>
<protein>
    <recommendedName>
        <fullName evidence="6">Putative aliphatic sulfonates-binding protein</fullName>
    </recommendedName>
</protein>
<dbReference type="EMBL" id="CYTK01000006">
    <property type="protein sequence ID" value="CUJ42334.1"/>
    <property type="molecule type" value="Genomic_DNA"/>
</dbReference>
<evidence type="ECO:0000256" key="1">
    <source>
        <dbReference type="ARBA" id="ARBA00004418"/>
    </source>
</evidence>
<feature type="domain" description="Solute-binding protein family 3/N-terminal" evidence="8">
    <location>
        <begin position="29"/>
        <end position="256"/>
    </location>
</feature>
<organism evidence="9 10">
    <name type="scientific">Achromobacter aegrifaciens</name>
    <dbReference type="NCBI Taxonomy" id="1287736"/>
    <lineage>
        <taxon>Bacteria</taxon>
        <taxon>Pseudomonadati</taxon>
        <taxon>Pseudomonadota</taxon>
        <taxon>Betaproteobacteria</taxon>
        <taxon>Burkholderiales</taxon>
        <taxon>Alcaligenaceae</taxon>
        <taxon>Achromobacter</taxon>
    </lineage>
</organism>
<dbReference type="SMART" id="SM00062">
    <property type="entry name" value="PBPb"/>
    <property type="match status" value="1"/>
</dbReference>